<evidence type="ECO:0008006" key="3">
    <source>
        <dbReference type="Google" id="ProtNLM"/>
    </source>
</evidence>
<reference evidence="1 2" key="1">
    <citation type="submission" date="2015-09" db="EMBL/GenBank/DDBJ databases">
        <authorList>
            <consortium name="Pathogen Informatics"/>
        </authorList>
    </citation>
    <scope>NUCLEOTIDE SEQUENCE [LARGE SCALE GENOMIC DNA]</scope>
    <source>
        <strain evidence="1 2">2789STDY5834858</strain>
    </source>
</reference>
<organism evidence="1 2">
    <name type="scientific">Sarcina ventriculi</name>
    <name type="common">Clostridium ventriculi</name>
    <dbReference type="NCBI Taxonomy" id="1267"/>
    <lineage>
        <taxon>Bacteria</taxon>
        <taxon>Bacillati</taxon>
        <taxon>Bacillota</taxon>
        <taxon>Clostridia</taxon>
        <taxon>Eubacteriales</taxon>
        <taxon>Clostridiaceae</taxon>
        <taxon>Sarcina</taxon>
    </lineage>
</organism>
<proteinExistence type="predicted"/>
<evidence type="ECO:0000313" key="2">
    <source>
        <dbReference type="Proteomes" id="UP000095488"/>
    </source>
</evidence>
<dbReference type="Gene3D" id="1.25.40.10">
    <property type="entry name" value="Tetratricopeptide repeat domain"/>
    <property type="match status" value="1"/>
</dbReference>
<dbReference type="EMBL" id="CYZR01000001">
    <property type="protein sequence ID" value="CUN44446.1"/>
    <property type="molecule type" value="Genomic_DNA"/>
</dbReference>
<dbReference type="InterPro" id="IPR011990">
    <property type="entry name" value="TPR-like_helical_dom_sf"/>
</dbReference>
<gene>
    <name evidence="1" type="ORF">ERS852473_00150</name>
</gene>
<comment type="caution">
    <text evidence="1">The sequence shown here is derived from an EMBL/GenBank/DDBJ whole genome shotgun (WGS) entry which is preliminary data.</text>
</comment>
<dbReference type="Proteomes" id="UP000095488">
    <property type="component" value="Unassembled WGS sequence"/>
</dbReference>
<evidence type="ECO:0000313" key="1">
    <source>
        <dbReference type="EMBL" id="CUN44446.1"/>
    </source>
</evidence>
<dbReference type="SUPFAM" id="SSF48452">
    <property type="entry name" value="TPR-like"/>
    <property type="match status" value="1"/>
</dbReference>
<keyword evidence="2" id="KW-1185">Reference proteome</keyword>
<name>A0ABM9UN25_SARVE</name>
<dbReference type="RefSeq" id="WP_055257055.1">
    <property type="nucleotide sequence ID" value="NZ_CABIXL010000001.1"/>
</dbReference>
<protein>
    <recommendedName>
        <fullName evidence="3">Tetratricopeptide repeat protein</fullName>
    </recommendedName>
</protein>
<accession>A0ABM9UN25</accession>
<sequence length="181" mass="21425">MNIDKEINKIWSYYDNFNYQEALNICDKILNRYPYFEEILEVKAYIFYINGYLEESIVCWESNFSENNNTSAKFCLDNLKNYKELKNLYNDALIDIENKKLNNALDKLITCSHSDFNKIPVGNAIEKCNLLKLGVLSKDIDIEEELIFKKTNSIFKFNLIQNIRYILKCIKNSLKRKLSLN</sequence>